<proteinExistence type="inferred from homology"/>
<evidence type="ECO:0000313" key="6">
    <source>
        <dbReference type="Proteomes" id="UP000239736"/>
    </source>
</evidence>
<evidence type="ECO:0000256" key="3">
    <source>
        <dbReference type="ARBA" id="ARBA00038502"/>
    </source>
</evidence>
<dbReference type="GO" id="GO:0005737">
    <property type="term" value="C:cytoplasm"/>
    <property type="evidence" value="ECO:0007669"/>
    <property type="project" value="TreeGrafter"/>
</dbReference>
<dbReference type="SUPFAM" id="SSF55729">
    <property type="entry name" value="Acyl-CoA N-acyltransferases (Nat)"/>
    <property type="match status" value="1"/>
</dbReference>
<dbReference type="AlphaFoldDB" id="A0A2S5JI02"/>
<dbReference type="EMBL" id="PRDS01000003">
    <property type="protein sequence ID" value="PPB81093.1"/>
    <property type="molecule type" value="Genomic_DNA"/>
</dbReference>
<keyword evidence="1 5" id="KW-0808">Transferase</keyword>
<name>A0A2S5JI02_9RHOB</name>
<dbReference type="GO" id="GO:0008999">
    <property type="term" value="F:protein-N-terminal-alanine acetyltransferase activity"/>
    <property type="evidence" value="ECO:0007669"/>
    <property type="project" value="TreeGrafter"/>
</dbReference>
<dbReference type="Gene3D" id="3.40.630.30">
    <property type="match status" value="1"/>
</dbReference>
<dbReference type="Pfam" id="PF13302">
    <property type="entry name" value="Acetyltransf_3"/>
    <property type="match status" value="1"/>
</dbReference>
<dbReference type="PANTHER" id="PTHR43792">
    <property type="entry name" value="GNAT FAMILY, PUTATIVE (AFU_ORTHOLOGUE AFUA_3G00765)-RELATED-RELATED"/>
    <property type="match status" value="1"/>
</dbReference>
<organism evidence="5 6">
    <name type="scientific">Albidovulum inexpectatum</name>
    <dbReference type="NCBI Taxonomy" id="196587"/>
    <lineage>
        <taxon>Bacteria</taxon>
        <taxon>Pseudomonadati</taxon>
        <taxon>Pseudomonadota</taxon>
        <taxon>Alphaproteobacteria</taxon>
        <taxon>Rhodobacterales</taxon>
        <taxon>Paracoccaceae</taxon>
        <taxon>Albidovulum</taxon>
    </lineage>
</organism>
<dbReference type="OrthoDB" id="9801669at2"/>
<dbReference type="Proteomes" id="UP000239736">
    <property type="component" value="Unassembled WGS sequence"/>
</dbReference>
<dbReference type="InterPro" id="IPR051531">
    <property type="entry name" value="N-acetyltransferase"/>
</dbReference>
<evidence type="ECO:0000256" key="1">
    <source>
        <dbReference type="ARBA" id="ARBA00022679"/>
    </source>
</evidence>
<dbReference type="InterPro" id="IPR000182">
    <property type="entry name" value="GNAT_dom"/>
</dbReference>
<sequence>MFLRRRRVRIETERMTLRLPQHTDYRAWAALRAQSRDFLTPWEPTWAPDHLSRRAFTNRVYWAQRAETQGTALPLFLIRREDQVLLGAITVDNIRRGPAQAGTIGYWIGQPHARQGYMAEALRAVIHHCFTVLDLSRLESACLPENAASRALLEKCGYKYEGVAQSYLQINGRWRNHVLYANLRGDRRGRTDIGRG</sequence>
<evidence type="ECO:0000259" key="4">
    <source>
        <dbReference type="PROSITE" id="PS51186"/>
    </source>
</evidence>
<evidence type="ECO:0000313" key="5">
    <source>
        <dbReference type="EMBL" id="PPB81093.1"/>
    </source>
</evidence>
<dbReference type="PANTHER" id="PTHR43792:SF8">
    <property type="entry name" value="[RIBOSOMAL PROTEIN US5]-ALANINE N-ACETYLTRANSFERASE"/>
    <property type="match status" value="1"/>
</dbReference>
<protein>
    <submittedName>
        <fullName evidence="5">Ribosomal-protein-alanine N-acetyltransferase</fullName>
    </submittedName>
</protein>
<gene>
    <name evidence="5" type="ORF">LV82_01132</name>
</gene>
<dbReference type="RefSeq" id="WP_104069858.1">
    <property type="nucleotide sequence ID" value="NZ_PRDS01000003.1"/>
</dbReference>
<comment type="similarity">
    <text evidence="3">Belongs to the acetyltransferase family. RimJ subfamily.</text>
</comment>
<keyword evidence="6" id="KW-1185">Reference proteome</keyword>
<dbReference type="PROSITE" id="PS51186">
    <property type="entry name" value="GNAT"/>
    <property type="match status" value="1"/>
</dbReference>
<comment type="caution">
    <text evidence="5">The sequence shown here is derived from an EMBL/GenBank/DDBJ whole genome shotgun (WGS) entry which is preliminary data.</text>
</comment>
<feature type="domain" description="N-acetyltransferase" evidence="4">
    <location>
        <begin position="15"/>
        <end position="185"/>
    </location>
</feature>
<evidence type="ECO:0000256" key="2">
    <source>
        <dbReference type="ARBA" id="ARBA00023315"/>
    </source>
</evidence>
<reference evidence="5 6" key="1">
    <citation type="submission" date="2018-01" db="EMBL/GenBank/DDBJ databases">
        <title>Genomic Encyclopedia of Archaeal and Bacterial Type Strains, Phase II (KMG-II): from individual species to whole genera.</title>
        <authorList>
            <person name="Goeker M."/>
        </authorList>
    </citation>
    <scope>NUCLEOTIDE SEQUENCE [LARGE SCALE GENOMIC DNA]</scope>
    <source>
        <strain evidence="5 6">DSM 12048</strain>
    </source>
</reference>
<dbReference type="InterPro" id="IPR016181">
    <property type="entry name" value="Acyl_CoA_acyltransferase"/>
</dbReference>
<keyword evidence="2" id="KW-0012">Acyltransferase</keyword>
<accession>A0A2S5JI02</accession>